<dbReference type="OrthoDB" id="396983at2"/>
<keyword evidence="6 8" id="KW-1133">Transmembrane helix</keyword>
<feature type="transmembrane region" description="Helical" evidence="8">
    <location>
        <begin position="152"/>
        <end position="184"/>
    </location>
</feature>
<evidence type="ECO:0000256" key="4">
    <source>
        <dbReference type="ARBA" id="ARBA00022597"/>
    </source>
</evidence>
<evidence type="ECO:0000256" key="7">
    <source>
        <dbReference type="ARBA" id="ARBA00023136"/>
    </source>
</evidence>
<feature type="transmembrane region" description="Helical" evidence="8">
    <location>
        <begin position="122"/>
        <end position="140"/>
    </location>
</feature>
<dbReference type="GO" id="GO:0005886">
    <property type="term" value="C:plasma membrane"/>
    <property type="evidence" value="ECO:0007669"/>
    <property type="project" value="UniProtKB-SubCell"/>
</dbReference>
<dbReference type="EMBL" id="PSZP01000046">
    <property type="protein sequence ID" value="TCG10427.1"/>
    <property type="molecule type" value="Genomic_DNA"/>
</dbReference>
<evidence type="ECO:0000259" key="9">
    <source>
        <dbReference type="Pfam" id="PF13303"/>
    </source>
</evidence>
<keyword evidence="2" id="KW-0813">Transport</keyword>
<feature type="transmembrane region" description="Helical" evidence="8">
    <location>
        <begin position="228"/>
        <end position="247"/>
    </location>
</feature>
<comment type="subcellular location">
    <subcellularLocation>
        <location evidence="1">Cell membrane</location>
        <topology evidence="1">Multi-pass membrane protein</topology>
    </subcellularLocation>
</comment>
<evidence type="ECO:0000313" key="11">
    <source>
        <dbReference type="Proteomes" id="UP000291072"/>
    </source>
</evidence>
<dbReference type="InterPro" id="IPR003352">
    <property type="entry name" value="PTS_EIIC"/>
</dbReference>
<feature type="transmembrane region" description="Helical" evidence="8">
    <location>
        <begin position="13"/>
        <end position="38"/>
    </location>
</feature>
<reference evidence="10 11" key="1">
    <citation type="submission" date="2018-02" db="EMBL/GenBank/DDBJ databases">
        <title>Mycoplasma marinum and Mycoplasma todarodis sp. nov., moderately halophilic and psychrotolerant mycoplasmas isolated from cephalopods.</title>
        <authorList>
            <person name="Viver T."/>
        </authorList>
    </citation>
    <scope>NUCLEOTIDE SEQUENCE [LARGE SCALE GENOMIC DNA]</scope>
    <source>
        <strain evidence="10 11">5H</strain>
    </source>
</reference>
<evidence type="ECO:0000256" key="1">
    <source>
        <dbReference type="ARBA" id="ARBA00004651"/>
    </source>
</evidence>
<keyword evidence="11" id="KW-1185">Reference proteome</keyword>
<sequence length="374" mass="40602">MFKINKTFNQKEVWFNSMIGMTCGFFATLILGTIIGLFGKIPKLQFMYDIKNVLTYSVGMGIGIGVGVKCGLKPMQIFAVGIASTLTSISMLVPHYSLSTHTISTTNAQYGFFTVTHLQKGIPGDVLASWLIAVVMVYLFKFFEFKTYVDIFLIPIFGLLIGMMAAGSLTFLTSGLLSVIELITDSLARSSKGLNILVAPLIGLIMGSALTLPTSSAAIAIMVHMHGAPASAAMAATSAQMIAFAVLTWKANKNIGKTCAVGLGTSMLHLKNIIKKPKIMIIPVVASMIAATCAVALPIEFPSGDFGTPTSGMGMAALYGPLFTLFENGWTNYWAWIHIIIMQLMIPVIITMVMWSIFKKMKWINESELKLYEL</sequence>
<keyword evidence="4" id="KW-0762">Sugar transport</keyword>
<dbReference type="GO" id="GO:0009401">
    <property type="term" value="P:phosphoenolpyruvate-dependent sugar phosphotransferase system"/>
    <property type="evidence" value="ECO:0007669"/>
    <property type="project" value="InterPro"/>
</dbReference>
<dbReference type="AlphaFoldDB" id="A0A4R0XRX5"/>
<gene>
    <name evidence="10" type="ORF">C4B25_04220</name>
</gene>
<protein>
    <recommendedName>
        <fullName evidence="9">Phosphotransferase system EIIC domain-containing protein</fullName>
    </recommendedName>
</protein>
<evidence type="ECO:0000256" key="2">
    <source>
        <dbReference type="ARBA" id="ARBA00022448"/>
    </source>
</evidence>
<accession>A0A4R0XRX5</accession>
<keyword evidence="7 8" id="KW-0472">Membrane</keyword>
<evidence type="ECO:0000313" key="10">
    <source>
        <dbReference type="EMBL" id="TCG10427.1"/>
    </source>
</evidence>
<dbReference type="Proteomes" id="UP000291072">
    <property type="component" value="Unassembled WGS sequence"/>
</dbReference>
<dbReference type="GO" id="GO:0008982">
    <property type="term" value="F:protein-N(PI)-phosphohistidine-sugar phosphotransferase activity"/>
    <property type="evidence" value="ECO:0007669"/>
    <property type="project" value="InterPro"/>
</dbReference>
<feature type="transmembrane region" description="Helical" evidence="8">
    <location>
        <begin position="50"/>
        <end position="68"/>
    </location>
</feature>
<feature type="transmembrane region" description="Helical" evidence="8">
    <location>
        <begin position="279"/>
        <end position="299"/>
    </location>
</feature>
<proteinExistence type="predicted"/>
<evidence type="ECO:0000256" key="6">
    <source>
        <dbReference type="ARBA" id="ARBA00022989"/>
    </source>
</evidence>
<feature type="transmembrane region" description="Helical" evidence="8">
    <location>
        <begin position="196"/>
        <end position="222"/>
    </location>
</feature>
<keyword evidence="5 8" id="KW-0812">Transmembrane</keyword>
<keyword evidence="3" id="KW-1003">Cell membrane</keyword>
<evidence type="ECO:0000256" key="5">
    <source>
        <dbReference type="ARBA" id="ARBA00022692"/>
    </source>
</evidence>
<evidence type="ECO:0000256" key="8">
    <source>
        <dbReference type="SAM" id="Phobius"/>
    </source>
</evidence>
<feature type="transmembrane region" description="Helical" evidence="8">
    <location>
        <begin position="333"/>
        <end position="358"/>
    </location>
</feature>
<dbReference type="Pfam" id="PF13303">
    <property type="entry name" value="PTS_EIIC_2"/>
    <property type="match status" value="1"/>
</dbReference>
<comment type="caution">
    <text evidence="10">The sequence shown here is derived from an EMBL/GenBank/DDBJ whole genome shotgun (WGS) entry which is preliminary data.</text>
</comment>
<feature type="domain" description="Phosphotransferase system EIIC" evidence="9">
    <location>
        <begin position="16"/>
        <end position="370"/>
    </location>
</feature>
<dbReference type="RefSeq" id="WP_131613836.1">
    <property type="nucleotide sequence ID" value="NZ_PSZP01000046.1"/>
</dbReference>
<name>A0A4R0XRX5_9MOLU</name>
<organism evidence="10 11">
    <name type="scientific">Mycoplasma todarodis</name>
    <dbReference type="NCBI Taxonomy" id="1937191"/>
    <lineage>
        <taxon>Bacteria</taxon>
        <taxon>Bacillati</taxon>
        <taxon>Mycoplasmatota</taxon>
        <taxon>Mollicutes</taxon>
        <taxon>Mycoplasmataceae</taxon>
        <taxon>Mycoplasma</taxon>
    </lineage>
</organism>
<evidence type="ECO:0000256" key="3">
    <source>
        <dbReference type="ARBA" id="ARBA00022475"/>
    </source>
</evidence>